<gene>
    <name evidence="1" type="ORF">T459_02827</name>
</gene>
<dbReference type="STRING" id="4072.A0A2G3AL26"/>
<reference evidence="1 2" key="2">
    <citation type="journal article" date="2017" name="Genome Biol.">
        <title>New reference genome sequences of hot pepper reveal the massive evolution of plant disease-resistance genes by retroduplication.</title>
        <authorList>
            <person name="Kim S."/>
            <person name="Park J."/>
            <person name="Yeom S.I."/>
            <person name="Kim Y.M."/>
            <person name="Seo E."/>
            <person name="Kim K.T."/>
            <person name="Kim M.S."/>
            <person name="Lee J.M."/>
            <person name="Cheong K."/>
            <person name="Shin H.S."/>
            <person name="Kim S.B."/>
            <person name="Han K."/>
            <person name="Lee J."/>
            <person name="Park M."/>
            <person name="Lee H.A."/>
            <person name="Lee H.Y."/>
            <person name="Lee Y."/>
            <person name="Oh S."/>
            <person name="Lee J.H."/>
            <person name="Choi E."/>
            <person name="Choi E."/>
            <person name="Lee S.E."/>
            <person name="Jeon J."/>
            <person name="Kim H."/>
            <person name="Choi G."/>
            <person name="Song H."/>
            <person name="Lee J."/>
            <person name="Lee S.C."/>
            <person name="Kwon J.K."/>
            <person name="Lee H.Y."/>
            <person name="Koo N."/>
            <person name="Hong Y."/>
            <person name="Kim R.W."/>
            <person name="Kang W.H."/>
            <person name="Huh J.H."/>
            <person name="Kang B.C."/>
            <person name="Yang T.J."/>
            <person name="Lee Y.H."/>
            <person name="Bennetzen J.L."/>
            <person name="Choi D."/>
        </authorList>
    </citation>
    <scope>NUCLEOTIDE SEQUENCE [LARGE SCALE GENOMIC DNA]</scope>
    <source>
        <strain evidence="2">cv. CM334</strain>
    </source>
</reference>
<dbReference type="InterPro" id="IPR043502">
    <property type="entry name" value="DNA/RNA_pol_sf"/>
</dbReference>
<organism evidence="1 2">
    <name type="scientific">Capsicum annuum</name>
    <name type="common">Capsicum pepper</name>
    <dbReference type="NCBI Taxonomy" id="4072"/>
    <lineage>
        <taxon>Eukaryota</taxon>
        <taxon>Viridiplantae</taxon>
        <taxon>Streptophyta</taxon>
        <taxon>Embryophyta</taxon>
        <taxon>Tracheophyta</taxon>
        <taxon>Spermatophyta</taxon>
        <taxon>Magnoliopsida</taxon>
        <taxon>eudicotyledons</taxon>
        <taxon>Gunneridae</taxon>
        <taxon>Pentapetalae</taxon>
        <taxon>asterids</taxon>
        <taxon>lamiids</taxon>
        <taxon>Solanales</taxon>
        <taxon>Solanaceae</taxon>
        <taxon>Solanoideae</taxon>
        <taxon>Capsiceae</taxon>
        <taxon>Capsicum</taxon>
    </lineage>
</organism>
<name>A0A2G3AL26_CAPAN</name>
<dbReference type="PANTHER" id="PTHR11439">
    <property type="entry name" value="GAG-POL-RELATED RETROTRANSPOSON"/>
    <property type="match status" value="1"/>
</dbReference>
<keyword evidence="2" id="KW-1185">Reference proteome</keyword>
<dbReference type="Proteomes" id="UP000222542">
    <property type="component" value="Unassembled WGS sequence"/>
</dbReference>
<reference evidence="1 2" key="1">
    <citation type="journal article" date="2014" name="Nat. Genet.">
        <title>Genome sequence of the hot pepper provides insights into the evolution of pungency in Capsicum species.</title>
        <authorList>
            <person name="Kim S."/>
            <person name="Park M."/>
            <person name="Yeom S.I."/>
            <person name="Kim Y.M."/>
            <person name="Lee J.M."/>
            <person name="Lee H.A."/>
            <person name="Seo E."/>
            <person name="Choi J."/>
            <person name="Cheong K."/>
            <person name="Kim K.T."/>
            <person name="Jung K."/>
            <person name="Lee G.W."/>
            <person name="Oh S.K."/>
            <person name="Bae C."/>
            <person name="Kim S.B."/>
            <person name="Lee H.Y."/>
            <person name="Kim S.Y."/>
            <person name="Kim M.S."/>
            <person name="Kang B.C."/>
            <person name="Jo Y.D."/>
            <person name="Yang H.B."/>
            <person name="Jeong H.J."/>
            <person name="Kang W.H."/>
            <person name="Kwon J.K."/>
            <person name="Shin C."/>
            <person name="Lim J.Y."/>
            <person name="Park J.H."/>
            <person name="Huh J.H."/>
            <person name="Kim J.S."/>
            <person name="Kim B.D."/>
            <person name="Cohen O."/>
            <person name="Paran I."/>
            <person name="Suh M.C."/>
            <person name="Lee S.B."/>
            <person name="Kim Y.K."/>
            <person name="Shin Y."/>
            <person name="Noh S.J."/>
            <person name="Park J."/>
            <person name="Seo Y.S."/>
            <person name="Kwon S.Y."/>
            <person name="Kim H.A."/>
            <person name="Park J.M."/>
            <person name="Kim H.J."/>
            <person name="Choi S.B."/>
            <person name="Bosland P.W."/>
            <person name="Reeves G."/>
            <person name="Jo S.H."/>
            <person name="Lee B.W."/>
            <person name="Cho H.T."/>
            <person name="Choi H.S."/>
            <person name="Lee M.S."/>
            <person name="Yu Y."/>
            <person name="Do Choi Y."/>
            <person name="Park B.S."/>
            <person name="van Deynze A."/>
            <person name="Ashrafi H."/>
            <person name="Hill T."/>
            <person name="Kim W.T."/>
            <person name="Pai H.S."/>
            <person name="Ahn H.K."/>
            <person name="Yeam I."/>
            <person name="Giovannoni J.J."/>
            <person name="Rose J.K."/>
            <person name="Sorensen I."/>
            <person name="Lee S.J."/>
            <person name="Kim R.W."/>
            <person name="Choi I.Y."/>
            <person name="Choi B.S."/>
            <person name="Lim J.S."/>
            <person name="Lee Y.H."/>
            <person name="Choi D."/>
        </authorList>
    </citation>
    <scope>NUCLEOTIDE SEQUENCE [LARGE SCALE GENOMIC DNA]</scope>
    <source>
        <strain evidence="2">cv. CM334</strain>
    </source>
</reference>
<evidence type="ECO:0008006" key="3">
    <source>
        <dbReference type="Google" id="ProtNLM"/>
    </source>
</evidence>
<evidence type="ECO:0000313" key="1">
    <source>
        <dbReference type="EMBL" id="PHT94945.1"/>
    </source>
</evidence>
<dbReference type="AlphaFoldDB" id="A0A2G3AL26"/>
<comment type="caution">
    <text evidence="1">The sequence shown here is derived from an EMBL/GenBank/DDBJ whole genome shotgun (WGS) entry which is preliminary data.</text>
</comment>
<sequence length="145" mass="16959">MSATEVPQLHDRAELTDVTHYRRVLGKLQYLSFTHPDISFSVNKLSQFMHFPSEVHWKALKRILRYLQGMLQFTLHIYRGINFKLQMYSNTDWAKNVRDRASTTSYILFFGKNPVSWSSMKQRKIARSSTEAEYHVVASALAETN</sequence>
<protein>
    <recommendedName>
        <fullName evidence="3">Mitochondrial protein</fullName>
    </recommendedName>
</protein>
<dbReference type="OMA" id="QMYSNTD"/>
<dbReference type="Gramene" id="PHT94945">
    <property type="protein sequence ID" value="PHT94945"/>
    <property type="gene ID" value="T459_02827"/>
</dbReference>
<dbReference type="EMBL" id="AYRZ02000001">
    <property type="protein sequence ID" value="PHT94945.1"/>
    <property type="molecule type" value="Genomic_DNA"/>
</dbReference>
<evidence type="ECO:0000313" key="2">
    <source>
        <dbReference type="Proteomes" id="UP000222542"/>
    </source>
</evidence>
<dbReference type="PANTHER" id="PTHR11439:SF463">
    <property type="entry name" value="REVERSE TRANSCRIPTASE TY1_COPIA-TYPE DOMAIN-CONTAINING PROTEIN"/>
    <property type="match status" value="1"/>
</dbReference>
<proteinExistence type="predicted"/>
<dbReference type="CDD" id="cd09272">
    <property type="entry name" value="RNase_HI_RT_Ty1"/>
    <property type="match status" value="1"/>
</dbReference>
<accession>A0A2G3AL26</accession>
<dbReference type="SUPFAM" id="SSF56672">
    <property type="entry name" value="DNA/RNA polymerases"/>
    <property type="match status" value="1"/>
</dbReference>